<evidence type="ECO:0000313" key="4">
    <source>
        <dbReference type="Proteomes" id="UP000036987"/>
    </source>
</evidence>
<dbReference type="AlphaFoldDB" id="A0A0K9NWV4"/>
<evidence type="ECO:0000313" key="3">
    <source>
        <dbReference type="EMBL" id="KMZ61113.1"/>
    </source>
</evidence>
<reference evidence="4" key="1">
    <citation type="journal article" date="2016" name="Nature">
        <title>The genome of the seagrass Zostera marina reveals angiosperm adaptation to the sea.</title>
        <authorList>
            <person name="Olsen J.L."/>
            <person name="Rouze P."/>
            <person name="Verhelst B."/>
            <person name="Lin Y.-C."/>
            <person name="Bayer T."/>
            <person name="Collen J."/>
            <person name="Dattolo E."/>
            <person name="De Paoli E."/>
            <person name="Dittami S."/>
            <person name="Maumus F."/>
            <person name="Michel G."/>
            <person name="Kersting A."/>
            <person name="Lauritano C."/>
            <person name="Lohaus R."/>
            <person name="Toepel M."/>
            <person name="Tonon T."/>
            <person name="Vanneste K."/>
            <person name="Amirebrahimi M."/>
            <person name="Brakel J."/>
            <person name="Bostroem C."/>
            <person name="Chovatia M."/>
            <person name="Grimwood J."/>
            <person name="Jenkins J.W."/>
            <person name="Jueterbock A."/>
            <person name="Mraz A."/>
            <person name="Stam W.T."/>
            <person name="Tice H."/>
            <person name="Bornberg-Bauer E."/>
            <person name="Green P.J."/>
            <person name="Pearson G.A."/>
            <person name="Procaccini G."/>
            <person name="Duarte C.M."/>
            <person name="Schmutz J."/>
            <person name="Reusch T.B.H."/>
            <person name="Van de Peer Y."/>
        </authorList>
    </citation>
    <scope>NUCLEOTIDE SEQUENCE [LARGE SCALE GENOMIC DNA]</scope>
    <source>
        <strain evidence="4">cv. Finnish</strain>
    </source>
</reference>
<comment type="caution">
    <text evidence="3">The sequence shown here is derived from an EMBL/GenBank/DDBJ whole genome shotgun (WGS) entry which is preliminary data.</text>
</comment>
<evidence type="ECO:0000256" key="1">
    <source>
        <dbReference type="ARBA" id="ARBA00007478"/>
    </source>
</evidence>
<keyword evidence="4" id="KW-1185">Reference proteome</keyword>
<protein>
    <submittedName>
        <fullName evidence="3">CDK5 regulatory subunit associated protein 3</fullName>
    </submittedName>
</protein>
<accession>A0A0K9NWV4</accession>
<proteinExistence type="inferred from homology"/>
<dbReference type="OrthoDB" id="340432at2759"/>
<dbReference type="EMBL" id="LFYR01001529">
    <property type="protein sequence ID" value="KMZ61113.1"/>
    <property type="molecule type" value="Genomic_DNA"/>
</dbReference>
<dbReference type="PANTHER" id="PTHR14894">
    <property type="entry name" value="CDK5 REGULATORY SUBUNIT-ASSOCIATED PROTEIN 3"/>
    <property type="match status" value="1"/>
</dbReference>
<keyword evidence="2" id="KW-0175">Coiled coil</keyword>
<dbReference type="STRING" id="29655.A0A0K9NWV4"/>
<dbReference type="GO" id="GO:0012505">
    <property type="term" value="C:endomembrane system"/>
    <property type="evidence" value="ECO:0000318"/>
    <property type="project" value="GO_Central"/>
</dbReference>
<name>A0A0K9NWV4_ZOSMR</name>
<sequence>MKDSEDIRNLPIDIAFARLGEWLVDRKRVPQDWRKRLNSIRIKVSSAFTSLPKHLDPFFLTLDREVIGYVEAKKIYQILMNTTTESRNIFGRLSGSAGEWESIVKDFEKEYIFLGEAAQIMIQNVNYEIPFQKKHVLKIQQQLAELERKEIDIKRNAALSAAKYAEACQELGLKGENVRSELLETAKLLPITFKRILEVLNDDSVLQAVEFYSNFVKDVHTEKEKKSIAVLQNLRNLQKIPPNVNVSISSEVSDSLIGQNNQNIYCKTGTGPPDMDIAMDAINWNESTDDTQIDWDIGAVEQPDESGNLGSYEIINSNEELQDHLIINQNPINKLEIDIITDSEICWDVSIENPKIDVLEDALPFDSSLETTAQNLDAISQQQSAAEERSQLLETEYRNKILDDLFEIKAFLNQRLVEMLSQETSSLQHQVQAVSPFVLQQYSADALQEMLSVISSAILLLTNRKTLDLIMILNSKRFLDRLVSTIQEKRHHEIKLKDSLQNLSLRRMELQNSLSSSWPKQELLVSKTRELKKLCETTLSSMFDGRPVHIIGEINTLLGVSSVNS</sequence>
<comment type="similarity">
    <text evidence="1">Belongs to the CDK5RAP3 family.</text>
</comment>
<dbReference type="GO" id="GO:0007346">
    <property type="term" value="P:regulation of mitotic cell cycle"/>
    <property type="evidence" value="ECO:0000318"/>
    <property type="project" value="GO_Central"/>
</dbReference>
<dbReference type="Proteomes" id="UP000036987">
    <property type="component" value="Unassembled WGS sequence"/>
</dbReference>
<dbReference type="OMA" id="CRLYEKN"/>
<dbReference type="Pfam" id="PF05600">
    <property type="entry name" value="CDK5RAP3"/>
    <property type="match status" value="1"/>
</dbReference>
<feature type="coiled-coil region" evidence="2">
    <location>
        <begin position="369"/>
        <end position="396"/>
    </location>
</feature>
<dbReference type="PANTHER" id="PTHR14894:SF0">
    <property type="entry name" value="CDK5 REGULATORY SUBUNIT-ASSOCIATED PROTEIN 3"/>
    <property type="match status" value="1"/>
</dbReference>
<evidence type="ECO:0000256" key="2">
    <source>
        <dbReference type="SAM" id="Coils"/>
    </source>
</evidence>
<dbReference type="InterPro" id="IPR008491">
    <property type="entry name" value="CDK5RAP3"/>
</dbReference>
<organism evidence="3 4">
    <name type="scientific">Zostera marina</name>
    <name type="common">Eelgrass</name>
    <dbReference type="NCBI Taxonomy" id="29655"/>
    <lineage>
        <taxon>Eukaryota</taxon>
        <taxon>Viridiplantae</taxon>
        <taxon>Streptophyta</taxon>
        <taxon>Embryophyta</taxon>
        <taxon>Tracheophyta</taxon>
        <taxon>Spermatophyta</taxon>
        <taxon>Magnoliopsida</taxon>
        <taxon>Liliopsida</taxon>
        <taxon>Zosteraceae</taxon>
        <taxon>Zostera</taxon>
    </lineage>
</organism>
<gene>
    <name evidence="3" type="ORF">ZOSMA_54G00440</name>
</gene>